<accession>A0ABV1N6L8</accession>
<comment type="caution">
    <text evidence="7">The sequence shown here is derived from an EMBL/GenBank/DDBJ whole genome shotgun (WGS) entry which is preliminary data.</text>
</comment>
<dbReference type="Gene3D" id="1.10.287.470">
    <property type="entry name" value="Helix hairpin bin"/>
    <property type="match status" value="1"/>
</dbReference>
<feature type="domain" description="CusB-like beta-barrel" evidence="4">
    <location>
        <begin position="203"/>
        <end position="274"/>
    </location>
</feature>
<dbReference type="Pfam" id="PF25973">
    <property type="entry name" value="BSH_CzcB"/>
    <property type="match status" value="1"/>
</dbReference>
<feature type="coiled-coil region" evidence="2">
    <location>
        <begin position="110"/>
        <end position="168"/>
    </location>
</feature>
<name>A0ABV1N6L8_9GAMM</name>
<feature type="domain" description="YknX-like C-terminal permuted SH3-like" evidence="6">
    <location>
        <begin position="282"/>
        <end position="354"/>
    </location>
</feature>
<evidence type="ECO:0000313" key="7">
    <source>
        <dbReference type="EMBL" id="MEQ6888115.1"/>
    </source>
</evidence>
<dbReference type="Gene3D" id="2.40.420.20">
    <property type="match status" value="1"/>
</dbReference>
<feature type="region of interest" description="Disordered" evidence="3">
    <location>
        <begin position="349"/>
        <end position="375"/>
    </location>
</feature>
<dbReference type="Pfam" id="PF25954">
    <property type="entry name" value="Beta-barrel_RND_2"/>
    <property type="match status" value="1"/>
</dbReference>
<dbReference type="InterPro" id="IPR058647">
    <property type="entry name" value="BSH_CzcB-like"/>
</dbReference>
<dbReference type="NCBIfam" id="TIGR01730">
    <property type="entry name" value="RND_mfp"/>
    <property type="match status" value="1"/>
</dbReference>
<feature type="domain" description="CzcB-like barrel-sandwich hybrid" evidence="5">
    <location>
        <begin position="71"/>
        <end position="192"/>
    </location>
</feature>
<organism evidence="7 8">
    <name type="scientific">Halomonas pelophila</name>
    <dbReference type="NCBI Taxonomy" id="3151122"/>
    <lineage>
        <taxon>Bacteria</taxon>
        <taxon>Pseudomonadati</taxon>
        <taxon>Pseudomonadota</taxon>
        <taxon>Gammaproteobacteria</taxon>
        <taxon>Oceanospirillales</taxon>
        <taxon>Halomonadaceae</taxon>
        <taxon>Halomonas</taxon>
    </lineage>
</organism>
<dbReference type="RefSeq" id="WP_349757663.1">
    <property type="nucleotide sequence ID" value="NZ_JBEGCI010000004.1"/>
</dbReference>
<reference evidence="7 8" key="1">
    <citation type="submission" date="2024-05" db="EMBL/GenBank/DDBJ databases">
        <title>Halomonas sp. CS7 16S ribosomal RNA gene Genome sequencing and assembly.</title>
        <authorList>
            <person name="Yook S."/>
        </authorList>
    </citation>
    <scope>NUCLEOTIDE SEQUENCE [LARGE SCALE GENOMIC DNA]</scope>
    <source>
        <strain evidence="7 8">CS7</strain>
    </source>
</reference>
<keyword evidence="8" id="KW-1185">Reference proteome</keyword>
<dbReference type="InterPro" id="IPR058637">
    <property type="entry name" value="YknX-like_C"/>
</dbReference>
<dbReference type="Pfam" id="PF25989">
    <property type="entry name" value="YknX_C"/>
    <property type="match status" value="1"/>
</dbReference>
<dbReference type="Gene3D" id="2.40.50.100">
    <property type="match status" value="1"/>
</dbReference>
<evidence type="ECO:0000313" key="8">
    <source>
        <dbReference type="Proteomes" id="UP001472978"/>
    </source>
</evidence>
<evidence type="ECO:0000256" key="3">
    <source>
        <dbReference type="SAM" id="MobiDB-lite"/>
    </source>
</evidence>
<dbReference type="Proteomes" id="UP001472978">
    <property type="component" value="Unassembled WGS sequence"/>
</dbReference>
<dbReference type="InterPro" id="IPR058792">
    <property type="entry name" value="Beta-barrel_RND_2"/>
</dbReference>
<protein>
    <submittedName>
        <fullName evidence="7">Efflux RND transporter periplasmic adaptor subunit</fullName>
    </submittedName>
</protein>
<gene>
    <name evidence="7" type="ORF">ABE957_05415</name>
</gene>
<dbReference type="InterPro" id="IPR006143">
    <property type="entry name" value="RND_pump_MFP"/>
</dbReference>
<evidence type="ECO:0000256" key="1">
    <source>
        <dbReference type="ARBA" id="ARBA00009477"/>
    </source>
</evidence>
<proteinExistence type="inferred from homology"/>
<evidence type="ECO:0000259" key="4">
    <source>
        <dbReference type="Pfam" id="PF25954"/>
    </source>
</evidence>
<dbReference type="PANTHER" id="PTHR30469:SF11">
    <property type="entry name" value="BLL4320 PROTEIN"/>
    <property type="match status" value="1"/>
</dbReference>
<dbReference type="Gene3D" id="2.40.30.170">
    <property type="match status" value="1"/>
</dbReference>
<evidence type="ECO:0000259" key="6">
    <source>
        <dbReference type="Pfam" id="PF25989"/>
    </source>
</evidence>
<keyword evidence="2" id="KW-0175">Coiled coil</keyword>
<dbReference type="SUPFAM" id="SSF111369">
    <property type="entry name" value="HlyD-like secretion proteins"/>
    <property type="match status" value="1"/>
</dbReference>
<evidence type="ECO:0000259" key="5">
    <source>
        <dbReference type="Pfam" id="PF25973"/>
    </source>
</evidence>
<dbReference type="EMBL" id="JBEGCI010000004">
    <property type="protein sequence ID" value="MEQ6888115.1"/>
    <property type="molecule type" value="Genomic_DNA"/>
</dbReference>
<comment type="similarity">
    <text evidence="1">Belongs to the membrane fusion protein (MFP) (TC 8.A.1) family.</text>
</comment>
<dbReference type="PANTHER" id="PTHR30469">
    <property type="entry name" value="MULTIDRUG RESISTANCE PROTEIN MDTA"/>
    <property type="match status" value="1"/>
</dbReference>
<evidence type="ECO:0000256" key="2">
    <source>
        <dbReference type="SAM" id="Coils"/>
    </source>
</evidence>
<sequence>MKTTLRLVIVILVLTVALGGIFGWKYLKMQEMGEKNAQPQSPTPIEAVTIVSQSWRSALSSVGSLRAINGVEVANELAGVVSDVAFESGQRVSQGDVLIRLEDSVDQAALVALEAQAQLANETYKRYSNLLPRSAVSQSQFDEARANYRAARANVEQQRAQINKKTIRAPFDGVVGLREVDLGEYIAVGTPIVDLNMLDPIHVDYSVPERALDQVAAGRNIALTVAAYPERIFRGEILAVAPSVNESTRTINVRARLDNADGALRPGMFAEVNTLSTETREVITLPRTALSFNTYGDFVFRVTENDQGQTVVARQQVTTGSTRDDVIEITEGLVPGDRVVATGLLRLRDGQPVKPTEKGAYPDPAADAGEEAKGR</sequence>